<keyword evidence="1" id="KW-1133">Transmembrane helix</keyword>
<keyword evidence="1" id="KW-0472">Membrane</keyword>
<name>A0A7W5F0Z2_9ACTN</name>
<sequence>MLHRGIRFVHAATLVFSAVLAFLFVRGLDETGVLGNSALVDVIDTDGSTSGAQVVRAVETFSKEHGVGVAREVTDLRNPDGLRHLYLAPGGSSVMTKAWLDEGYPAFSKNYETRVHPISEVGQLDPRGAYYVFGSSAAADSLQAFFDDLGLTASVAHPLSYAELSERYSDDSLFQALCVVALAALTMTGASVLLNAKAYGVLRMQGISFIGILLRDLRQLVVFWLAAAGTVAVVTLAFLGFYNGLTWLGLFASVAAAAAALLLVLVLSVHAAVLALTFKTDVLPALRGELPSRAASISVYLVRIPALLLALSIATSVTLAGRDVLMRLENRDVYGTVGDAVSVRLSGAFAMRTDQLNDHVGPWLRQADERGEVVLAGRRDLQVSAPGRGLPPGEIFIVNDTYLEKQPIIDPAGRRHTSEAHSGRMPDSRAVRVIVPDSLASHTPTITKAASEIIDPGLDRNITLETLSSRAGQSFFGYNTGAYSYNSAHGPDEDRSMVRDPVLVVVPNGSRILTNDAYTAFATQAGVVFPDPDDVLEGIKANRLENYINAVSPVGQKTALDLRNAVNELRLQIFNLIIAVVVLLIAGVGVCIIYSRKNAQNIFVRHISGWRYVATHRFILAVEAAIAVIFATRIPFEAWQQKQEMKEFAAAGAPAPFQPTHLTTLDLGVITGLVVFEFGAVLLALAFFHRRIVKEGATVT</sequence>
<feature type="transmembrane region" description="Helical" evidence="1">
    <location>
        <begin position="667"/>
        <end position="688"/>
    </location>
</feature>
<reference evidence="2 3" key="1">
    <citation type="submission" date="2020-08" db="EMBL/GenBank/DDBJ databases">
        <title>Genomic Encyclopedia of Type Strains, Phase III (KMG-III): the genomes of soil and plant-associated and newly described type strains.</title>
        <authorList>
            <person name="Whitman W."/>
        </authorList>
    </citation>
    <scope>NUCLEOTIDE SEQUENCE [LARGE SCALE GENOMIC DNA]</scope>
    <source>
        <strain evidence="2 3">CECT 3237</strain>
    </source>
</reference>
<protein>
    <recommendedName>
        <fullName evidence="4">DUF1430 domain-containing protein</fullName>
    </recommendedName>
</protein>
<proteinExistence type="predicted"/>
<evidence type="ECO:0008006" key="4">
    <source>
        <dbReference type="Google" id="ProtNLM"/>
    </source>
</evidence>
<feature type="transmembrane region" description="Helical" evidence="1">
    <location>
        <begin position="217"/>
        <end position="242"/>
    </location>
</feature>
<organism evidence="2 3">
    <name type="scientific">Streptomyces violarus</name>
    <dbReference type="NCBI Taxonomy" id="67380"/>
    <lineage>
        <taxon>Bacteria</taxon>
        <taxon>Bacillati</taxon>
        <taxon>Actinomycetota</taxon>
        <taxon>Actinomycetes</taxon>
        <taxon>Kitasatosporales</taxon>
        <taxon>Streptomycetaceae</taxon>
        <taxon>Streptomyces</taxon>
    </lineage>
</organism>
<feature type="transmembrane region" description="Helical" evidence="1">
    <location>
        <begin position="173"/>
        <end position="196"/>
    </location>
</feature>
<dbReference type="RefSeq" id="WP_221298720.1">
    <property type="nucleotide sequence ID" value="NZ_JACHXE010000002.1"/>
</dbReference>
<dbReference type="Proteomes" id="UP000572907">
    <property type="component" value="Unassembled WGS sequence"/>
</dbReference>
<evidence type="ECO:0000313" key="3">
    <source>
        <dbReference type="Proteomes" id="UP000572907"/>
    </source>
</evidence>
<accession>A0A7W5F0Z2</accession>
<dbReference type="EMBL" id="JACHXE010000002">
    <property type="protein sequence ID" value="MBB3075994.1"/>
    <property type="molecule type" value="Genomic_DNA"/>
</dbReference>
<gene>
    <name evidence="2" type="ORF">FHS41_002471</name>
</gene>
<dbReference type="AlphaFoldDB" id="A0A7W5F0Z2"/>
<feature type="transmembrane region" description="Helical" evidence="1">
    <location>
        <begin position="573"/>
        <end position="594"/>
    </location>
</feature>
<feature type="transmembrane region" description="Helical" evidence="1">
    <location>
        <begin position="615"/>
        <end position="636"/>
    </location>
</feature>
<comment type="caution">
    <text evidence="2">The sequence shown here is derived from an EMBL/GenBank/DDBJ whole genome shotgun (WGS) entry which is preliminary data.</text>
</comment>
<keyword evidence="1" id="KW-0812">Transmembrane</keyword>
<keyword evidence="3" id="KW-1185">Reference proteome</keyword>
<evidence type="ECO:0000313" key="2">
    <source>
        <dbReference type="EMBL" id="MBB3075994.1"/>
    </source>
</evidence>
<evidence type="ECO:0000256" key="1">
    <source>
        <dbReference type="SAM" id="Phobius"/>
    </source>
</evidence>
<feature type="transmembrane region" description="Helical" evidence="1">
    <location>
        <begin position="299"/>
        <end position="321"/>
    </location>
</feature>
<feature type="transmembrane region" description="Helical" evidence="1">
    <location>
        <begin position="248"/>
        <end position="278"/>
    </location>
</feature>